<organism evidence="6">
    <name type="scientific">Planktothricoides raciborskii GIHE-MW2</name>
    <dbReference type="NCBI Taxonomy" id="2792601"/>
    <lineage>
        <taxon>Bacteria</taxon>
        <taxon>Bacillati</taxon>
        <taxon>Cyanobacteriota</taxon>
        <taxon>Cyanophyceae</taxon>
        <taxon>Oscillatoriophycideae</taxon>
        <taxon>Oscillatoriales</taxon>
        <taxon>Oscillatoriaceae</taxon>
        <taxon>Planktothricoides</taxon>
    </lineage>
</organism>
<name>A0AAU8JG87_9CYAN</name>
<dbReference type="PANTHER" id="PTHR44591:SF3">
    <property type="entry name" value="RESPONSE REGULATORY DOMAIN-CONTAINING PROTEIN"/>
    <property type="match status" value="1"/>
</dbReference>
<dbReference type="Gene3D" id="3.40.50.2300">
    <property type="match status" value="1"/>
</dbReference>
<proteinExistence type="predicted"/>
<dbReference type="Pfam" id="PF00196">
    <property type="entry name" value="GerE"/>
    <property type="match status" value="1"/>
</dbReference>
<reference evidence="6" key="1">
    <citation type="submission" date="2024-07" db="EMBL/GenBank/DDBJ databases">
        <authorList>
            <person name="Kim Y.J."/>
            <person name="Jeong J.Y."/>
        </authorList>
    </citation>
    <scope>NUCLEOTIDE SEQUENCE</scope>
    <source>
        <strain evidence="6">GIHE-MW2</strain>
    </source>
</reference>
<dbReference type="AlphaFoldDB" id="A0AAU8JG87"/>
<keyword evidence="2 6" id="KW-0238">DNA-binding</keyword>
<dbReference type="InterPro" id="IPR001789">
    <property type="entry name" value="Sig_transdc_resp-reg_receiver"/>
</dbReference>
<evidence type="ECO:0000259" key="4">
    <source>
        <dbReference type="PROSITE" id="PS50043"/>
    </source>
</evidence>
<dbReference type="GO" id="GO:0000160">
    <property type="term" value="P:phosphorelay signal transduction system"/>
    <property type="evidence" value="ECO:0007669"/>
    <property type="project" value="InterPro"/>
</dbReference>
<dbReference type="SMART" id="SM00448">
    <property type="entry name" value="REC"/>
    <property type="match status" value="1"/>
</dbReference>
<evidence type="ECO:0000259" key="5">
    <source>
        <dbReference type="PROSITE" id="PS50110"/>
    </source>
</evidence>
<dbReference type="InterPro" id="IPR016032">
    <property type="entry name" value="Sig_transdc_resp-reg_C-effctor"/>
</dbReference>
<sequence length="238" mass="26884">MSLIILVVDDDPAICLSISDYLHGSGYAVIRAENGRDALILVEKYRPHLLITDIIMPGMDGYELIKKIREQPFFRLLPVILLTSKTKTEERILGYQVGCDVYLPKPFELPELGAVVRNLLERSQLINAEKDFSVYLASQVDSRFRGNDKLVSADRPVSDAKNLTVDSRKIAPLEIDLTHREQEVLSFLTWGLSNAKIGDKMHLSSRTVEKYVSSLLRKTSTCNRAELVRFAIAHQLVD</sequence>
<dbReference type="InterPro" id="IPR011006">
    <property type="entry name" value="CheY-like_superfamily"/>
</dbReference>
<dbReference type="PRINTS" id="PR00038">
    <property type="entry name" value="HTHLUXR"/>
</dbReference>
<dbReference type="InterPro" id="IPR000792">
    <property type="entry name" value="Tscrpt_reg_LuxR_C"/>
</dbReference>
<dbReference type="SMART" id="SM00421">
    <property type="entry name" value="HTH_LUXR"/>
    <property type="match status" value="1"/>
</dbReference>
<dbReference type="GO" id="GO:0003677">
    <property type="term" value="F:DNA binding"/>
    <property type="evidence" value="ECO:0007669"/>
    <property type="project" value="UniProtKB-KW"/>
</dbReference>
<dbReference type="PROSITE" id="PS50043">
    <property type="entry name" value="HTH_LUXR_2"/>
    <property type="match status" value="1"/>
</dbReference>
<dbReference type="SUPFAM" id="SSF46894">
    <property type="entry name" value="C-terminal effector domain of the bipartite response regulators"/>
    <property type="match status" value="1"/>
</dbReference>
<feature type="domain" description="HTH luxR-type" evidence="4">
    <location>
        <begin position="170"/>
        <end position="235"/>
    </location>
</feature>
<dbReference type="SUPFAM" id="SSF52172">
    <property type="entry name" value="CheY-like"/>
    <property type="match status" value="1"/>
</dbReference>
<evidence type="ECO:0000256" key="2">
    <source>
        <dbReference type="ARBA" id="ARBA00023125"/>
    </source>
</evidence>
<evidence type="ECO:0000313" key="6">
    <source>
        <dbReference type="EMBL" id="XCM37110.1"/>
    </source>
</evidence>
<dbReference type="InterPro" id="IPR036388">
    <property type="entry name" value="WH-like_DNA-bd_sf"/>
</dbReference>
<protein>
    <submittedName>
        <fullName evidence="6">DNA-binding response regulator</fullName>
    </submittedName>
</protein>
<dbReference type="Pfam" id="PF00072">
    <property type="entry name" value="Response_reg"/>
    <property type="match status" value="1"/>
</dbReference>
<evidence type="ECO:0000256" key="1">
    <source>
        <dbReference type="ARBA" id="ARBA00022553"/>
    </source>
</evidence>
<gene>
    <name evidence="6" type="ORF">ABWT76_005924</name>
</gene>
<feature type="domain" description="Response regulatory" evidence="5">
    <location>
        <begin position="4"/>
        <end position="120"/>
    </location>
</feature>
<keyword evidence="1 3" id="KW-0597">Phosphoprotein</keyword>
<dbReference type="GO" id="GO:0006355">
    <property type="term" value="P:regulation of DNA-templated transcription"/>
    <property type="evidence" value="ECO:0007669"/>
    <property type="project" value="InterPro"/>
</dbReference>
<dbReference type="PANTHER" id="PTHR44591">
    <property type="entry name" value="STRESS RESPONSE REGULATOR PROTEIN 1"/>
    <property type="match status" value="1"/>
</dbReference>
<dbReference type="PROSITE" id="PS50110">
    <property type="entry name" value="RESPONSE_REGULATORY"/>
    <property type="match status" value="1"/>
</dbReference>
<dbReference type="Gene3D" id="1.10.10.10">
    <property type="entry name" value="Winged helix-like DNA-binding domain superfamily/Winged helix DNA-binding domain"/>
    <property type="match status" value="1"/>
</dbReference>
<feature type="modified residue" description="4-aspartylphosphate" evidence="3">
    <location>
        <position position="53"/>
    </location>
</feature>
<dbReference type="PROSITE" id="PS00622">
    <property type="entry name" value="HTH_LUXR_1"/>
    <property type="match status" value="1"/>
</dbReference>
<evidence type="ECO:0000256" key="3">
    <source>
        <dbReference type="PROSITE-ProRule" id="PRU00169"/>
    </source>
</evidence>
<dbReference type="EMBL" id="CP159837">
    <property type="protein sequence ID" value="XCM37110.1"/>
    <property type="molecule type" value="Genomic_DNA"/>
</dbReference>
<accession>A0AAU8JG87</accession>
<dbReference type="RefSeq" id="WP_054467900.1">
    <property type="nucleotide sequence ID" value="NZ_CP159837.1"/>
</dbReference>
<dbReference type="InterPro" id="IPR050595">
    <property type="entry name" value="Bact_response_regulator"/>
</dbReference>
<dbReference type="CDD" id="cd06170">
    <property type="entry name" value="LuxR_C_like"/>
    <property type="match status" value="1"/>
</dbReference>